<evidence type="ECO:0000256" key="1">
    <source>
        <dbReference type="ARBA" id="ARBA00009400"/>
    </source>
</evidence>
<dbReference type="PANTHER" id="PTHR32179">
    <property type="entry name" value="NICOTINATE-NUCLEOTIDE PYROPHOSPHORYLASE [CARBOXYLATING]"/>
    <property type="match status" value="1"/>
</dbReference>
<dbReference type="InterPro" id="IPR013785">
    <property type="entry name" value="Aldolase_TIM"/>
</dbReference>
<evidence type="ECO:0000313" key="5">
    <source>
        <dbReference type="EMBL" id="GEQ99851.1"/>
    </source>
</evidence>
<dbReference type="GO" id="GO:0005737">
    <property type="term" value="C:cytoplasm"/>
    <property type="evidence" value="ECO:0007669"/>
    <property type="project" value="TreeGrafter"/>
</dbReference>
<feature type="domain" description="Quinolinate phosphoribosyl transferase C-terminal" evidence="4">
    <location>
        <begin position="1"/>
        <end position="111"/>
    </location>
</feature>
<accession>A0A5A7MVA9</accession>
<dbReference type="GO" id="GO:0004514">
    <property type="term" value="F:nicotinate-nucleotide diphosphorylase (carboxylating) activity"/>
    <property type="evidence" value="ECO:0007669"/>
    <property type="project" value="InterPro"/>
</dbReference>
<dbReference type="AlphaFoldDB" id="A0A5A7MVA9"/>
<dbReference type="InterPro" id="IPR036068">
    <property type="entry name" value="Nicotinate_pribotase-like_C"/>
</dbReference>
<dbReference type="Gene3D" id="3.20.20.70">
    <property type="entry name" value="Aldolase class I"/>
    <property type="match status" value="1"/>
</dbReference>
<evidence type="ECO:0000313" key="6">
    <source>
        <dbReference type="Proteomes" id="UP000325187"/>
    </source>
</evidence>
<dbReference type="Proteomes" id="UP000325187">
    <property type="component" value="Unassembled WGS sequence"/>
</dbReference>
<keyword evidence="2" id="KW-0328">Glycosyltransferase</keyword>
<dbReference type="GO" id="GO:0009435">
    <property type="term" value="P:NAD+ biosynthetic process"/>
    <property type="evidence" value="ECO:0007669"/>
    <property type="project" value="InterPro"/>
</dbReference>
<reference evidence="5 6" key="1">
    <citation type="submission" date="2019-09" db="EMBL/GenBank/DDBJ databases">
        <title>NBRP : Genome information of microbial organism related human and environment.</title>
        <authorList>
            <person name="Hattori M."/>
            <person name="Oshima K."/>
            <person name="Inaba H."/>
            <person name="Suda W."/>
            <person name="Sakamoto M."/>
            <person name="Iino T."/>
            <person name="Kitahara M."/>
            <person name="Oshida Y."/>
            <person name="Iida T."/>
            <person name="Kudo T."/>
            <person name="Itoh T."/>
            <person name="Ohkuma M."/>
        </authorList>
    </citation>
    <scope>NUCLEOTIDE SEQUENCE [LARGE SCALE GENOMIC DNA]</scope>
    <source>
        <strain evidence="5 6">Mie-1</strain>
    </source>
</reference>
<sequence>MIKDNHIAVAGSITKAVAAAKQAGHSQIQVECDTLKQVKEALDAGATSLLLDNMPPPKLREALAIIDGRAITEASGGVRLDTVRAIAETGVDRISIGRLTQSAPAVDIGLDFGAL</sequence>
<comment type="caution">
    <text evidence="5">The sequence shown here is derived from an EMBL/GenBank/DDBJ whole genome shotgun (WGS) entry which is preliminary data.</text>
</comment>
<comment type="similarity">
    <text evidence="1">Belongs to the NadC/ModD family.</text>
</comment>
<evidence type="ECO:0000256" key="3">
    <source>
        <dbReference type="ARBA" id="ARBA00022679"/>
    </source>
</evidence>
<protein>
    <recommendedName>
        <fullName evidence="4">Quinolinate phosphoribosyl transferase C-terminal domain-containing protein</fullName>
    </recommendedName>
</protein>
<gene>
    <name evidence="5" type="ORF">JCM17845_04750</name>
</gene>
<dbReference type="PANTHER" id="PTHR32179:SF3">
    <property type="entry name" value="NICOTINATE-NUCLEOTIDE PYROPHOSPHORYLASE [CARBOXYLATING]"/>
    <property type="match status" value="1"/>
</dbReference>
<evidence type="ECO:0000256" key="2">
    <source>
        <dbReference type="ARBA" id="ARBA00022676"/>
    </source>
</evidence>
<dbReference type="EMBL" id="BKCM01000002">
    <property type="protein sequence ID" value="GEQ99851.1"/>
    <property type="molecule type" value="Genomic_DNA"/>
</dbReference>
<name>A0A5A7MVA9_9PROT</name>
<dbReference type="SUPFAM" id="SSF51690">
    <property type="entry name" value="Nicotinate/Quinolinate PRTase C-terminal domain-like"/>
    <property type="match status" value="1"/>
</dbReference>
<dbReference type="InterPro" id="IPR027277">
    <property type="entry name" value="NadC/ModD"/>
</dbReference>
<evidence type="ECO:0000259" key="4">
    <source>
        <dbReference type="Pfam" id="PF01729"/>
    </source>
</evidence>
<dbReference type="GO" id="GO:0034213">
    <property type="term" value="P:quinolinate catabolic process"/>
    <property type="evidence" value="ECO:0007669"/>
    <property type="project" value="TreeGrafter"/>
</dbReference>
<dbReference type="Pfam" id="PF01729">
    <property type="entry name" value="QRPTase_C"/>
    <property type="match status" value="1"/>
</dbReference>
<organism evidence="5 6">
    <name type="scientific">Iodidimonas gelatinilytica</name>
    <dbReference type="NCBI Taxonomy" id="1236966"/>
    <lineage>
        <taxon>Bacteria</taxon>
        <taxon>Pseudomonadati</taxon>
        <taxon>Pseudomonadota</taxon>
        <taxon>Alphaproteobacteria</taxon>
        <taxon>Iodidimonadales</taxon>
        <taxon>Iodidimonadaceae</taxon>
        <taxon>Iodidimonas</taxon>
    </lineage>
</organism>
<keyword evidence="6" id="KW-1185">Reference proteome</keyword>
<keyword evidence="3" id="KW-0808">Transferase</keyword>
<dbReference type="FunFam" id="3.20.20.70:FF:000030">
    <property type="entry name" value="Nicotinate-nucleotide pyrophosphorylase, carboxylating"/>
    <property type="match status" value="1"/>
</dbReference>
<dbReference type="InterPro" id="IPR002638">
    <property type="entry name" value="Quinolinate_PRibosylTrfase_C"/>
</dbReference>
<proteinExistence type="inferred from homology"/>